<dbReference type="GO" id="GO:0003755">
    <property type="term" value="F:peptidyl-prolyl cis-trans isomerase activity"/>
    <property type="evidence" value="ECO:0007669"/>
    <property type="project" value="UniProtKB-KW"/>
</dbReference>
<dbReference type="PROSITE" id="PS50198">
    <property type="entry name" value="PPIC_PPIASE_2"/>
    <property type="match status" value="2"/>
</dbReference>
<evidence type="ECO:0000256" key="2">
    <source>
        <dbReference type="SAM" id="SignalP"/>
    </source>
</evidence>
<accession>A0A2W7MZ65</accession>
<dbReference type="InterPro" id="IPR050245">
    <property type="entry name" value="PrsA_foldase"/>
</dbReference>
<dbReference type="AlphaFoldDB" id="A0A2W7MZ65"/>
<dbReference type="OrthoDB" id="14196at2"/>
<feature type="signal peptide" evidence="2">
    <location>
        <begin position="1"/>
        <end position="19"/>
    </location>
</feature>
<dbReference type="Pfam" id="PF00639">
    <property type="entry name" value="Rotamase"/>
    <property type="match status" value="1"/>
</dbReference>
<comment type="caution">
    <text evidence="4">The sequence shown here is derived from an EMBL/GenBank/DDBJ whole genome shotgun (WGS) entry which is preliminary data.</text>
</comment>
<protein>
    <submittedName>
        <fullName evidence="4">Peptidyl-prolyl cis-trans isomerase SurA</fullName>
    </submittedName>
</protein>
<evidence type="ECO:0000256" key="1">
    <source>
        <dbReference type="PROSITE-ProRule" id="PRU00278"/>
    </source>
</evidence>
<dbReference type="RefSeq" id="WP_111446602.1">
    <property type="nucleotide sequence ID" value="NZ_QKZK01000028.1"/>
</dbReference>
<feature type="domain" description="PpiC" evidence="3">
    <location>
        <begin position="226"/>
        <end position="329"/>
    </location>
</feature>
<proteinExistence type="predicted"/>
<dbReference type="EMBL" id="QKZK01000028">
    <property type="protein sequence ID" value="PZX12971.1"/>
    <property type="molecule type" value="Genomic_DNA"/>
</dbReference>
<dbReference type="InterPro" id="IPR000297">
    <property type="entry name" value="PPIase_PpiC"/>
</dbReference>
<evidence type="ECO:0000313" key="5">
    <source>
        <dbReference type="Proteomes" id="UP000249239"/>
    </source>
</evidence>
<dbReference type="Gene3D" id="3.10.50.40">
    <property type="match status" value="2"/>
</dbReference>
<organism evidence="4 5">
    <name type="scientific">Breznakibacter xylanolyticus</name>
    <dbReference type="NCBI Taxonomy" id="990"/>
    <lineage>
        <taxon>Bacteria</taxon>
        <taxon>Pseudomonadati</taxon>
        <taxon>Bacteroidota</taxon>
        <taxon>Bacteroidia</taxon>
        <taxon>Marinilabiliales</taxon>
        <taxon>Marinilabiliaceae</taxon>
        <taxon>Breznakibacter</taxon>
    </lineage>
</organism>
<dbReference type="Pfam" id="PF13616">
    <property type="entry name" value="Rotamase_3"/>
    <property type="match status" value="1"/>
</dbReference>
<evidence type="ECO:0000259" key="3">
    <source>
        <dbReference type="PROSITE" id="PS50198"/>
    </source>
</evidence>
<keyword evidence="1 4" id="KW-0413">Isomerase</keyword>
<feature type="chain" id="PRO_5016002084" evidence="2">
    <location>
        <begin position="20"/>
        <end position="650"/>
    </location>
</feature>
<name>A0A2W7MZ65_9BACT</name>
<keyword evidence="1" id="KW-0697">Rotamase</keyword>
<reference evidence="4 5" key="1">
    <citation type="submission" date="2018-06" db="EMBL/GenBank/DDBJ databases">
        <title>Genomic Encyclopedia of Archaeal and Bacterial Type Strains, Phase II (KMG-II): from individual species to whole genera.</title>
        <authorList>
            <person name="Goeker M."/>
        </authorList>
    </citation>
    <scope>NUCLEOTIDE SEQUENCE [LARGE SCALE GENOMIC DNA]</scope>
    <source>
        <strain evidence="4 5">DSM 6779</strain>
    </source>
</reference>
<evidence type="ECO:0000313" key="4">
    <source>
        <dbReference type="EMBL" id="PZX12971.1"/>
    </source>
</evidence>
<dbReference type="PANTHER" id="PTHR47245:SF2">
    <property type="entry name" value="PEPTIDYL-PROLYL CIS-TRANS ISOMERASE HP_0175-RELATED"/>
    <property type="match status" value="1"/>
</dbReference>
<keyword evidence="2" id="KW-0732">Signal</keyword>
<dbReference type="Proteomes" id="UP000249239">
    <property type="component" value="Unassembled WGS sequence"/>
</dbReference>
<feature type="domain" description="PpiC" evidence="3">
    <location>
        <begin position="118"/>
        <end position="221"/>
    </location>
</feature>
<dbReference type="SUPFAM" id="SSF54534">
    <property type="entry name" value="FKBP-like"/>
    <property type="match status" value="2"/>
</dbReference>
<dbReference type="InterPro" id="IPR046357">
    <property type="entry name" value="PPIase_dom_sf"/>
</dbReference>
<keyword evidence="5" id="KW-1185">Reference proteome</keyword>
<gene>
    <name evidence="4" type="ORF">LX69_02775</name>
</gene>
<dbReference type="PANTHER" id="PTHR47245">
    <property type="entry name" value="PEPTIDYLPROLYL ISOMERASE"/>
    <property type="match status" value="1"/>
</dbReference>
<sequence length="650" mass="74542">MRRLFLVFLTAMTCLSMMGQQKSTVVLEIDKQKFFLDEFEFVYHKNNQLSQSPLTPHEYLDLFTNYKLKVIEAERLGYDKREGFVKEFSYYRDELAKPYLTDKRAEDLVIEEAYERLKLEVDASHVLVRFPSQTPSPEDTLKAWQRIHELKAMIDQGKSFSDVASAHSEDPSARQNKGHLGYFSGFQMVYPFETAAYQTPVGQMSGVVRTAFGYHLILVHDKRPTRGEILVSHIMKMYPYNAEGAQEQKAKASIDSIYALIQQGADFEQLARELSDDRQSAENDGQMPWFSPGRMIPEFATPAFELKANGDISQPIKTPYGWHIIKRIDHRGIESFENMRDEISKRIASDERAFAGQQAVLRRLKETLQFQSYPNAIEPLKSVLKTDSINDSIFYSRVMLMNDPVCVFAKQRLTQTDFAKYLQSKSWPVSAKNGADLDEQLEQFCHAQLLDYEKANLYNNRPDYRFLVSEYHDGLLIFEISQAEIWNKAAADTAGLEAFFNLRRASYPKPVSWEGSLYYCANDSVYDVVKNLIANKSRSEADSLVKAMALPVSQLKVESVKAIKGNKPLIDKEVFGVADAHVTYPKGYDRALLSGKSYPEGLYELSEIRGQVLSDYQVEVEKQWIASLKERYRPKVNYKALRKMKGTDAK</sequence>